<dbReference type="STRING" id="54.SAMN02745121_02661"/>
<evidence type="ECO:0000313" key="8">
    <source>
        <dbReference type="Proteomes" id="UP000199400"/>
    </source>
</evidence>
<proteinExistence type="inferred from homology"/>
<dbReference type="GO" id="GO:0008914">
    <property type="term" value="F:leucyl-tRNA--protein transferase activity"/>
    <property type="evidence" value="ECO:0007669"/>
    <property type="project" value="UniProtKB-UniRule"/>
</dbReference>
<dbReference type="Pfam" id="PF04377">
    <property type="entry name" value="ATE_C"/>
    <property type="match status" value="1"/>
</dbReference>
<dbReference type="EMBL" id="FOMX01000007">
    <property type="protein sequence ID" value="SFE01025.1"/>
    <property type="molecule type" value="Genomic_DNA"/>
</dbReference>
<dbReference type="Proteomes" id="UP000199400">
    <property type="component" value="Unassembled WGS sequence"/>
</dbReference>
<dbReference type="HAMAP" id="MF_00689">
    <property type="entry name" value="Bpt"/>
    <property type="match status" value="1"/>
</dbReference>
<evidence type="ECO:0000256" key="4">
    <source>
        <dbReference type="HAMAP-Rule" id="MF_00689"/>
    </source>
</evidence>
<keyword evidence="8" id="KW-1185">Reference proteome</keyword>
<dbReference type="SUPFAM" id="SSF55729">
    <property type="entry name" value="Acyl-CoA N-acyltransferases (Nat)"/>
    <property type="match status" value="1"/>
</dbReference>
<dbReference type="InterPro" id="IPR007471">
    <property type="entry name" value="N-end_Aminoacyl_Trfase_N"/>
</dbReference>
<dbReference type="InterPro" id="IPR016181">
    <property type="entry name" value="Acyl_CoA_acyltransferase"/>
</dbReference>
<comment type="function">
    <text evidence="4">Functions in the N-end rule pathway of protein degradation where it conjugates Leu from its aminoacyl-tRNA to the N-termini of proteins containing an N-terminal aspartate or glutamate.</text>
</comment>
<sequence>MMRWRPRLLAADPPELLVYDEATVCPYLQGRDARMPLRVPTRMLTPQEFAERLRVGDRRQGVLLYRTSCPTCQACEPIRIDVERFVADKTQRRVYRRGLGRIDVEIGPPELTPEKVALYNRHKAERDLNADGHDIDEVGYRAFLVDTCCESFEIRYRVDGRLIGVAVVDRAEDALSAVYFYFDPDFEPLSPGVFSIMKQLELCRAWGLRYLYLGLYIRECPSMAYKARYLPHERRIAGRWRRFDRAGAAVEPPVSEET</sequence>
<dbReference type="AlphaFoldDB" id="A0A1I1X0R4"/>
<keyword evidence="1 4" id="KW-0963">Cytoplasm</keyword>
<accession>A0A1I1X0R4</accession>
<dbReference type="Pfam" id="PF04376">
    <property type="entry name" value="ATE_N"/>
    <property type="match status" value="1"/>
</dbReference>
<feature type="domain" description="N-end aminoacyl transferase N-terminal" evidence="5">
    <location>
        <begin position="25"/>
        <end position="93"/>
    </location>
</feature>
<gene>
    <name evidence="4" type="primary">bpt</name>
    <name evidence="7" type="ORF">SAMN02745121_02661</name>
</gene>
<dbReference type="PANTHER" id="PTHR21367">
    <property type="entry name" value="ARGININE-TRNA-PROTEIN TRANSFERASE 1"/>
    <property type="match status" value="1"/>
</dbReference>
<comment type="subcellular location">
    <subcellularLocation>
        <location evidence="4">Cytoplasm</location>
    </subcellularLocation>
</comment>
<comment type="similarity">
    <text evidence="4">Belongs to the R-transferase family. Bpt subfamily.</text>
</comment>
<dbReference type="InterPro" id="IPR017138">
    <property type="entry name" value="Asp_Glu_LeuTrfase"/>
</dbReference>
<dbReference type="GO" id="GO:0071596">
    <property type="term" value="P:ubiquitin-dependent protein catabolic process via the N-end rule pathway"/>
    <property type="evidence" value="ECO:0007669"/>
    <property type="project" value="InterPro"/>
</dbReference>
<reference evidence="8" key="1">
    <citation type="submission" date="2016-10" db="EMBL/GenBank/DDBJ databases">
        <authorList>
            <person name="Varghese N."/>
            <person name="Submissions S."/>
        </authorList>
    </citation>
    <scope>NUCLEOTIDE SEQUENCE [LARGE SCALE GENOMIC DNA]</scope>
    <source>
        <strain evidence="8">ATCC 25963</strain>
    </source>
</reference>
<organism evidence="7 8">
    <name type="scientific">Nannocystis exedens</name>
    <dbReference type="NCBI Taxonomy" id="54"/>
    <lineage>
        <taxon>Bacteria</taxon>
        <taxon>Pseudomonadati</taxon>
        <taxon>Myxococcota</taxon>
        <taxon>Polyangia</taxon>
        <taxon>Nannocystales</taxon>
        <taxon>Nannocystaceae</taxon>
        <taxon>Nannocystis</taxon>
    </lineage>
</organism>
<dbReference type="EC" id="2.3.2.29" evidence="4"/>
<evidence type="ECO:0000256" key="2">
    <source>
        <dbReference type="ARBA" id="ARBA00022679"/>
    </source>
</evidence>
<dbReference type="PANTHER" id="PTHR21367:SF1">
    <property type="entry name" value="ARGINYL-TRNA--PROTEIN TRANSFERASE 1"/>
    <property type="match status" value="1"/>
</dbReference>
<comment type="catalytic activity">
    <reaction evidence="4">
        <text>N-terminal L-glutamyl-[protein] + L-leucyl-tRNA(Leu) = N-terminal L-leucyl-L-glutamyl-[protein] + tRNA(Leu) + H(+)</text>
        <dbReference type="Rhea" id="RHEA:50412"/>
        <dbReference type="Rhea" id="RHEA-COMP:9613"/>
        <dbReference type="Rhea" id="RHEA-COMP:9622"/>
        <dbReference type="Rhea" id="RHEA-COMP:12664"/>
        <dbReference type="Rhea" id="RHEA-COMP:12668"/>
        <dbReference type="ChEBI" id="CHEBI:15378"/>
        <dbReference type="ChEBI" id="CHEBI:64721"/>
        <dbReference type="ChEBI" id="CHEBI:78442"/>
        <dbReference type="ChEBI" id="CHEBI:78494"/>
        <dbReference type="ChEBI" id="CHEBI:133041"/>
        <dbReference type="EC" id="2.3.2.29"/>
    </reaction>
</comment>
<feature type="domain" description="N-end rule aminoacyl transferase C-terminal" evidence="6">
    <location>
        <begin position="114"/>
        <end position="234"/>
    </location>
</feature>
<protein>
    <recommendedName>
        <fullName evidence="4">Aspartate/glutamate leucyltransferase</fullName>
        <ecNumber evidence="4">2.3.2.29</ecNumber>
    </recommendedName>
</protein>
<dbReference type="GO" id="GO:0004057">
    <property type="term" value="F:arginyl-tRNA--protein transferase activity"/>
    <property type="evidence" value="ECO:0007669"/>
    <property type="project" value="InterPro"/>
</dbReference>
<comment type="catalytic activity">
    <reaction evidence="4">
        <text>N-terminal L-aspartyl-[protein] + L-leucyl-tRNA(Leu) = N-terminal L-leucyl-L-aspartyl-[protein] + tRNA(Leu) + H(+)</text>
        <dbReference type="Rhea" id="RHEA:50420"/>
        <dbReference type="Rhea" id="RHEA-COMP:9613"/>
        <dbReference type="Rhea" id="RHEA-COMP:9622"/>
        <dbReference type="Rhea" id="RHEA-COMP:12669"/>
        <dbReference type="Rhea" id="RHEA-COMP:12674"/>
        <dbReference type="ChEBI" id="CHEBI:15378"/>
        <dbReference type="ChEBI" id="CHEBI:64720"/>
        <dbReference type="ChEBI" id="CHEBI:78442"/>
        <dbReference type="ChEBI" id="CHEBI:78494"/>
        <dbReference type="ChEBI" id="CHEBI:133042"/>
        <dbReference type="EC" id="2.3.2.29"/>
    </reaction>
</comment>
<dbReference type="NCBIfam" id="NF002346">
    <property type="entry name" value="PRK01305.2-3"/>
    <property type="match status" value="1"/>
</dbReference>
<keyword evidence="3 4" id="KW-0012">Acyltransferase</keyword>
<dbReference type="InterPro" id="IPR030700">
    <property type="entry name" value="N-end_Aminoacyl_Trfase"/>
</dbReference>
<evidence type="ECO:0000313" key="7">
    <source>
        <dbReference type="EMBL" id="SFE01025.1"/>
    </source>
</evidence>
<evidence type="ECO:0000259" key="5">
    <source>
        <dbReference type="Pfam" id="PF04376"/>
    </source>
</evidence>
<dbReference type="PIRSF" id="PIRSF037208">
    <property type="entry name" value="ATE_pro_prd"/>
    <property type="match status" value="1"/>
</dbReference>
<evidence type="ECO:0000256" key="1">
    <source>
        <dbReference type="ARBA" id="ARBA00022490"/>
    </source>
</evidence>
<dbReference type="InterPro" id="IPR007472">
    <property type="entry name" value="N-end_Aminoacyl_Trfase_C"/>
</dbReference>
<dbReference type="GO" id="GO:0005737">
    <property type="term" value="C:cytoplasm"/>
    <property type="evidence" value="ECO:0007669"/>
    <property type="project" value="UniProtKB-SubCell"/>
</dbReference>
<keyword evidence="2 4" id="KW-0808">Transferase</keyword>
<name>A0A1I1X0R4_9BACT</name>
<evidence type="ECO:0000256" key="3">
    <source>
        <dbReference type="ARBA" id="ARBA00023315"/>
    </source>
</evidence>
<evidence type="ECO:0000259" key="6">
    <source>
        <dbReference type="Pfam" id="PF04377"/>
    </source>
</evidence>